<dbReference type="SMART" id="SM00839">
    <property type="entry name" value="ELFV_dehydrog"/>
    <property type="match status" value="1"/>
</dbReference>
<dbReference type="PIRSF" id="PIRSF000185">
    <property type="entry name" value="Glu_DH"/>
    <property type="match status" value="1"/>
</dbReference>
<dbReference type="Pfam" id="PF00208">
    <property type="entry name" value="ELFV_dehydrog"/>
    <property type="match status" value="1"/>
</dbReference>
<dbReference type="Proteomes" id="UP000320048">
    <property type="component" value="Unassembled WGS sequence"/>
</dbReference>
<dbReference type="InterPro" id="IPR033524">
    <property type="entry name" value="Glu/Leu/Phe/Val_DH_AS"/>
</dbReference>
<dbReference type="InterPro" id="IPR014362">
    <property type="entry name" value="Glu_DH"/>
</dbReference>
<comment type="caution">
    <text evidence="8">The sequence shown here is derived from an EMBL/GenBank/DDBJ whole genome shotgun (WGS) entry which is preliminary data.</text>
</comment>
<dbReference type="InterPro" id="IPR006095">
    <property type="entry name" value="Glu/Leu/Phe/Val/Trp_DH"/>
</dbReference>
<feature type="active site" description="Proton donor" evidence="3">
    <location>
        <position position="83"/>
    </location>
</feature>
<dbReference type="InterPro" id="IPR033922">
    <property type="entry name" value="NAD_bind_Glu_DH"/>
</dbReference>
<dbReference type="CDD" id="cd01076">
    <property type="entry name" value="NAD_bind_1_Glu_DH"/>
    <property type="match status" value="1"/>
</dbReference>
<dbReference type="Gene3D" id="3.40.50.720">
    <property type="entry name" value="NAD(P)-binding Rossmann-like Domain"/>
    <property type="match status" value="1"/>
</dbReference>
<gene>
    <name evidence="8" type="ORF">E6H04_10245</name>
</gene>
<feature type="binding site" evidence="4">
    <location>
        <position position="198"/>
    </location>
    <ligand>
        <name>NAD(+)</name>
        <dbReference type="ChEBI" id="CHEBI:57540"/>
    </ligand>
</feature>
<dbReference type="GO" id="GO:0006538">
    <property type="term" value="P:L-glutamate catabolic process"/>
    <property type="evidence" value="ECO:0007669"/>
    <property type="project" value="TreeGrafter"/>
</dbReference>
<dbReference type="InterPro" id="IPR046346">
    <property type="entry name" value="Aminoacid_DH-like_N_sf"/>
</dbReference>
<feature type="domain" description="Glutamate/phenylalanine/leucine/valine/L-tryptophan dehydrogenase C-terminal" evidence="7">
    <location>
        <begin position="160"/>
        <end position="390"/>
    </location>
</feature>
<feature type="site" description="Important for catalysis" evidence="5">
    <location>
        <position position="123"/>
    </location>
</feature>
<evidence type="ECO:0000256" key="4">
    <source>
        <dbReference type="PIRSR" id="PIRSR000185-2"/>
    </source>
</evidence>
<name>A0A537J7T8_9BACT</name>
<evidence type="ECO:0000259" key="7">
    <source>
        <dbReference type="SMART" id="SM00839"/>
    </source>
</evidence>
<feature type="binding site" evidence="4">
    <location>
        <position position="71"/>
    </location>
    <ligand>
        <name>substrate</name>
    </ligand>
</feature>
<dbReference type="PRINTS" id="PR00082">
    <property type="entry name" value="GLFDHDRGNASE"/>
</dbReference>
<dbReference type="GO" id="GO:0000166">
    <property type="term" value="F:nucleotide binding"/>
    <property type="evidence" value="ECO:0007669"/>
    <property type="project" value="UniProtKB-KW"/>
</dbReference>
<evidence type="ECO:0000313" key="8">
    <source>
        <dbReference type="EMBL" id="TMI79634.1"/>
    </source>
</evidence>
<dbReference type="SUPFAM" id="SSF51735">
    <property type="entry name" value="NAD(P)-binding Rossmann-fold domains"/>
    <property type="match status" value="1"/>
</dbReference>
<keyword evidence="4" id="KW-0520">NAD</keyword>
<organism evidence="8 9">
    <name type="scientific">Candidatus Segetimicrobium genomatis</name>
    <dbReference type="NCBI Taxonomy" id="2569760"/>
    <lineage>
        <taxon>Bacteria</taxon>
        <taxon>Bacillati</taxon>
        <taxon>Candidatus Sysuimicrobiota</taxon>
        <taxon>Candidatus Sysuimicrobiia</taxon>
        <taxon>Candidatus Sysuimicrobiales</taxon>
        <taxon>Candidatus Segetimicrobiaceae</taxon>
        <taxon>Candidatus Segetimicrobium</taxon>
    </lineage>
</organism>
<dbReference type="PANTHER" id="PTHR11606:SF13">
    <property type="entry name" value="GLUTAMATE DEHYDROGENASE 1, MITOCHONDRIAL"/>
    <property type="match status" value="1"/>
</dbReference>
<evidence type="ECO:0000256" key="6">
    <source>
        <dbReference type="RuleBase" id="RU004417"/>
    </source>
</evidence>
<dbReference type="PANTHER" id="PTHR11606">
    <property type="entry name" value="GLUTAMATE DEHYDROGENASE"/>
    <property type="match status" value="1"/>
</dbReference>
<dbReference type="GO" id="GO:0004352">
    <property type="term" value="F:glutamate dehydrogenase (NAD+) activity"/>
    <property type="evidence" value="ECO:0007669"/>
    <property type="project" value="TreeGrafter"/>
</dbReference>
<dbReference type="InterPro" id="IPR036291">
    <property type="entry name" value="NAD(P)-bd_dom_sf"/>
</dbReference>
<dbReference type="Gene3D" id="3.40.50.10860">
    <property type="entry name" value="Leucine Dehydrogenase, chain A, domain 1"/>
    <property type="match status" value="1"/>
</dbReference>
<dbReference type="FunFam" id="3.40.50.10860:FF:000003">
    <property type="entry name" value="Glutamate dehydrogenase"/>
    <property type="match status" value="1"/>
</dbReference>
<feature type="non-terminal residue" evidence="8">
    <location>
        <position position="1"/>
    </location>
</feature>
<reference evidence="8 9" key="1">
    <citation type="journal article" date="2019" name="Nat. Microbiol.">
        <title>Mediterranean grassland soil C-N compound turnover is dependent on rainfall and depth, and is mediated by genomically divergent microorganisms.</title>
        <authorList>
            <person name="Diamond S."/>
            <person name="Andeer P.F."/>
            <person name="Li Z."/>
            <person name="Crits-Christoph A."/>
            <person name="Burstein D."/>
            <person name="Anantharaman K."/>
            <person name="Lane K.R."/>
            <person name="Thomas B.C."/>
            <person name="Pan C."/>
            <person name="Northen T.R."/>
            <person name="Banfield J.F."/>
        </authorList>
    </citation>
    <scope>NUCLEOTIDE SEQUENCE [LARGE SCALE GENOMIC DNA]</scope>
    <source>
        <strain evidence="8">NP_7</strain>
    </source>
</reference>
<evidence type="ECO:0000256" key="2">
    <source>
        <dbReference type="ARBA" id="ARBA00023002"/>
    </source>
</evidence>
<dbReference type="EMBL" id="VBAO01000270">
    <property type="protein sequence ID" value="TMI79634.1"/>
    <property type="molecule type" value="Genomic_DNA"/>
</dbReference>
<accession>A0A537J7T8</accession>
<feature type="binding site" evidence="4">
    <location>
        <position position="326"/>
    </location>
    <ligand>
        <name>substrate</name>
    </ligand>
</feature>
<evidence type="ECO:0000256" key="3">
    <source>
        <dbReference type="PIRSR" id="PIRSR000185-1"/>
    </source>
</evidence>
<feature type="binding site" evidence="4">
    <location>
        <position position="167"/>
    </location>
    <ligand>
        <name>NAD(+)</name>
        <dbReference type="ChEBI" id="CHEBI:57540"/>
    </ligand>
</feature>
<dbReference type="PROSITE" id="PS00074">
    <property type="entry name" value="GLFV_DEHYDROGENASE"/>
    <property type="match status" value="1"/>
</dbReference>
<keyword evidence="2 6" id="KW-0560">Oxidoreductase</keyword>
<dbReference type="Pfam" id="PF02812">
    <property type="entry name" value="ELFV_dehydrog_N"/>
    <property type="match status" value="1"/>
</dbReference>
<evidence type="ECO:0000256" key="1">
    <source>
        <dbReference type="ARBA" id="ARBA00006382"/>
    </source>
</evidence>
<keyword evidence="4" id="KW-0547">Nucleotide-binding</keyword>
<dbReference type="InterPro" id="IPR006096">
    <property type="entry name" value="Glu/Leu/Phe/Val/Trp_DH_C"/>
</dbReference>
<dbReference type="AlphaFoldDB" id="A0A537J7T8"/>
<protein>
    <submittedName>
        <fullName evidence="8">Glu/Leu/Phe/Val dehydrogenase</fullName>
    </submittedName>
</protein>
<comment type="similarity">
    <text evidence="1 6">Belongs to the Glu/Leu/Phe/Val dehydrogenases family.</text>
</comment>
<dbReference type="SUPFAM" id="SSF53223">
    <property type="entry name" value="Aminoacid dehydrogenase-like, N-terminal domain"/>
    <property type="match status" value="1"/>
</dbReference>
<sequence length="393" mass="42842">LKRGIREFLSYPKRELTVNFPVQLEDGSVRVFTGYRVHHSTVLGPTKGGIRFHPDVSLNEIRALAMLMTWKCAVVGLPYGGAKGGVICNPKELSQEELEHLTRRYATEISLLISPESDIPAPDVGTNPQVMAWIMDAYSMHRGYSVPAVVTGKPISIGGSQGRIEATGRGVMIVAREAARHLGMPFAGARVAVQGFGNVGSIAALLLHGQGCRIVAVTDSRGGVYNEKGLDPADVLRHKEQTGTVAGYRRGDPVTNEEVLELPCEILVPSALEGVITGRNASRIKARIVVEGANGPTTPEADRILTEHKVLVVPDILANAGGVTVSYFEWVQDLQSFFWTEEEINERLERIMVRSFREVLTVAQERKVDMRTAALVRAVGRVADALMTRGIYP</sequence>
<evidence type="ECO:0000313" key="9">
    <source>
        <dbReference type="Proteomes" id="UP000320048"/>
    </source>
</evidence>
<feature type="binding site" evidence="4">
    <location>
        <position position="47"/>
    </location>
    <ligand>
        <name>substrate</name>
    </ligand>
</feature>
<proteinExistence type="inferred from homology"/>
<evidence type="ECO:0000256" key="5">
    <source>
        <dbReference type="PIRSR" id="PIRSR000185-3"/>
    </source>
</evidence>
<dbReference type="InterPro" id="IPR006097">
    <property type="entry name" value="Glu/Leu/Phe/Val/Trp_DH_dimer"/>
</dbReference>